<comment type="similarity">
    <text evidence="1">Belongs to the universal stress protein A family.</text>
</comment>
<dbReference type="InterPro" id="IPR014729">
    <property type="entry name" value="Rossmann-like_a/b/a_fold"/>
</dbReference>
<name>K9Z361_CYAAP</name>
<dbReference type="InterPro" id="IPR006015">
    <property type="entry name" value="Universal_stress_UspA"/>
</dbReference>
<dbReference type="STRING" id="755178.Cyan10605_1031"/>
<keyword evidence="4" id="KW-1185">Reference proteome</keyword>
<dbReference type="SUPFAM" id="SSF52402">
    <property type="entry name" value="Adenine nucleotide alpha hydrolases-like"/>
    <property type="match status" value="1"/>
</dbReference>
<gene>
    <name evidence="3" type="ordered locus">Cyan10605_1031</name>
</gene>
<dbReference type="Gene3D" id="3.40.50.620">
    <property type="entry name" value="HUPs"/>
    <property type="match status" value="1"/>
</dbReference>
<accession>K9Z361</accession>
<dbReference type="EMBL" id="CP003947">
    <property type="protein sequence ID" value="AFZ53157.1"/>
    <property type="molecule type" value="Genomic_DNA"/>
</dbReference>
<proteinExistence type="inferred from homology"/>
<reference evidence="4" key="1">
    <citation type="journal article" date="2013" name="Proc. Natl. Acad. Sci. U.S.A.">
        <title>Improving the coverage of the cyanobacterial phylum using diversity-driven genome sequencing.</title>
        <authorList>
            <person name="Shih P.M."/>
            <person name="Wu D."/>
            <person name="Latifi A."/>
            <person name="Axen S.D."/>
            <person name="Fewer D.P."/>
            <person name="Talla E."/>
            <person name="Calteau A."/>
            <person name="Cai F."/>
            <person name="Tandeau de Marsac N."/>
            <person name="Rippka R."/>
            <person name="Herdman M."/>
            <person name="Sivonen K."/>
            <person name="Coursin T."/>
            <person name="Laurent T."/>
            <person name="Goodwin L."/>
            <person name="Nolan M."/>
            <person name="Davenport K.W."/>
            <person name="Han C.S."/>
            <person name="Rubin E.M."/>
            <person name="Eisen J.A."/>
            <person name="Woyke T."/>
            <person name="Gugger M."/>
            <person name="Kerfeld C.A."/>
        </authorList>
    </citation>
    <scope>NUCLEOTIDE SEQUENCE [LARGE SCALE GENOMIC DNA]</scope>
    <source>
        <strain evidence="4">PCC 10605</strain>
    </source>
</reference>
<dbReference type="AlphaFoldDB" id="K9Z361"/>
<dbReference type="InterPro" id="IPR006016">
    <property type="entry name" value="UspA"/>
</dbReference>
<dbReference type="HOGENOM" id="CLU_049301_16_1_3"/>
<dbReference type="Pfam" id="PF00582">
    <property type="entry name" value="Usp"/>
    <property type="match status" value="1"/>
</dbReference>
<dbReference type="CDD" id="cd00293">
    <property type="entry name" value="USP-like"/>
    <property type="match status" value="1"/>
</dbReference>
<dbReference type="KEGG" id="can:Cyan10605_1031"/>
<dbReference type="Proteomes" id="UP000010480">
    <property type="component" value="Chromosome"/>
</dbReference>
<organism evidence="3 4">
    <name type="scientific">Cyanobacterium aponinum (strain PCC 10605)</name>
    <dbReference type="NCBI Taxonomy" id="755178"/>
    <lineage>
        <taxon>Bacteria</taxon>
        <taxon>Bacillati</taxon>
        <taxon>Cyanobacteriota</taxon>
        <taxon>Cyanophyceae</taxon>
        <taxon>Oscillatoriophycideae</taxon>
        <taxon>Chroococcales</taxon>
        <taxon>Geminocystaceae</taxon>
        <taxon>Cyanobacterium</taxon>
    </lineage>
</organism>
<evidence type="ECO:0000313" key="4">
    <source>
        <dbReference type="Proteomes" id="UP000010480"/>
    </source>
</evidence>
<dbReference type="PRINTS" id="PR01438">
    <property type="entry name" value="UNVRSLSTRESS"/>
</dbReference>
<dbReference type="PATRIC" id="fig|755178.3.peg.1093"/>
<sequence length="139" mass="15332">MSLEVSAMFKNILFPIDQSREAREAVAVVSNIVKTYESKLYLLSVVETNQEEDAVMSDMKTVAQLLKNAQDLFFQAEIIAEVIEREGMPPFVICDVADEIEANLIIMGCRGLGLTQEGVEDSVTNRVINLAPCPVLVVP</sequence>
<feature type="domain" description="UspA" evidence="2">
    <location>
        <begin position="8"/>
        <end position="139"/>
    </location>
</feature>
<evidence type="ECO:0000313" key="3">
    <source>
        <dbReference type="EMBL" id="AFZ53157.1"/>
    </source>
</evidence>
<protein>
    <submittedName>
        <fullName evidence="3">UspA domain-containing protein</fullName>
    </submittedName>
</protein>
<dbReference type="PANTHER" id="PTHR46268">
    <property type="entry name" value="STRESS RESPONSE PROTEIN NHAX"/>
    <property type="match status" value="1"/>
</dbReference>
<dbReference type="PANTHER" id="PTHR46268:SF6">
    <property type="entry name" value="UNIVERSAL STRESS PROTEIN UP12"/>
    <property type="match status" value="1"/>
</dbReference>
<evidence type="ECO:0000259" key="2">
    <source>
        <dbReference type="Pfam" id="PF00582"/>
    </source>
</evidence>
<evidence type="ECO:0000256" key="1">
    <source>
        <dbReference type="ARBA" id="ARBA00008791"/>
    </source>
</evidence>
<dbReference type="eggNOG" id="COG0589">
    <property type="taxonomic scope" value="Bacteria"/>
</dbReference>